<dbReference type="Proteomes" id="UP001229421">
    <property type="component" value="Unassembled WGS sequence"/>
</dbReference>
<dbReference type="AlphaFoldDB" id="A0AAD8NPK6"/>
<protein>
    <submittedName>
        <fullName evidence="1">Uncharacterized protein</fullName>
    </submittedName>
</protein>
<comment type="caution">
    <text evidence="1">The sequence shown here is derived from an EMBL/GenBank/DDBJ whole genome shotgun (WGS) entry which is preliminary data.</text>
</comment>
<name>A0AAD8NPK6_TARER</name>
<reference evidence="1" key="1">
    <citation type="journal article" date="2023" name="bioRxiv">
        <title>Improved chromosome-level genome assembly for marigold (Tagetes erecta).</title>
        <authorList>
            <person name="Jiang F."/>
            <person name="Yuan L."/>
            <person name="Wang S."/>
            <person name="Wang H."/>
            <person name="Xu D."/>
            <person name="Wang A."/>
            <person name="Fan W."/>
        </authorList>
    </citation>
    <scope>NUCLEOTIDE SEQUENCE</scope>
    <source>
        <strain evidence="1">WSJ</strain>
        <tissue evidence="1">Leaf</tissue>
    </source>
</reference>
<keyword evidence="2" id="KW-1185">Reference proteome</keyword>
<gene>
    <name evidence="1" type="ORF">QVD17_19013</name>
</gene>
<proteinExistence type="predicted"/>
<organism evidence="1 2">
    <name type="scientific">Tagetes erecta</name>
    <name type="common">African marigold</name>
    <dbReference type="NCBI Taxonomy" id="13708"/>
    <lineage>
        <taxon>Eukaryota</taxon>
        <taxon>Viridiplantae</taxon>
        <taxon>Streptophyta</taxon>
        <taxon>Embryophyta</taxon>
        <taxon>Tracheophyta</taxon>
        <taxon>Spermatophyta</taxon>
        <taxon>Magnoliopsida</taxon>
        <taxon>eudicotyledons</taxon>
        <taxon>Gunneridae</taxon>
        <taxon>Pentapetalae</taxon>
        <taxon>asterids</taxon>
        <taxon>campanulids</taxon>
        <taxon>Asterales</taxon>
        <taxon>Asteraceae</taxon>
        <taxon>Asteroideae</taxon>
        <taxon>Heliantheae alliance</taxon>
        <taxon>Tageteae</taxon>
        <taxon>Tagetes</taxon>
    </lineage>
</organism>
<dbReference type="EMBL" id="JAUHHV010000005">
    <property type="protein sequence ID" value="KAK1423705.1"/>
    <property type="molecule type" value="Genomic_DNA"/>
</dbReference>
<evidence type="ECO:0000313" key="2">
    <source>
        <dbReference type="Proteomes" id="UP001229421"/>
    </source>
</evidence>
<evidence type="ECO:0000313" key="1">
    <source>
        <dbReference type="EMBL" id="KAK1423705.1"/>
    </source>
</evidence>
<sequence length="74" mass="8158">MDICLSYGFCVCNLGHHLFISAYGFFSLKIDLLSSLLFHPTVPSRTHNDGDDTTVHSPILFLVVSPTGTIMDTQ</sequence>
<accession>A0AAD8NPK6</accession>